<dbReference type="Pfam" id="PF00078">
    <property type="entry name" value="RVT_1"/>
    <property type="match status" value="1"/>
</dbReference>
<proteinExistence type="predicted"/>
<dbReference type="PROSITE" id="PS50878">
    <property type="entry name" value="RT_POL"/>
    <property type="match status" value="1"/>
</dbReference>
<sequence length="233" mass="26603">VPQGSILGPLLFLCYVNDMPISVRCKLLLYADDSALLVSGTDPQTIANTLSEELKSCHMWLIDNKLSLHLGKTESILFGTKRMLALVNDFQVYCNDTAINLVKSVTYLGITLDNDISGESVVSNIIKKASSRLKFLYRYKDMLNEKSRKIMCSALIQCHFDYCCSSWYTSLNKNLKNKLQVMQNKMIRFMLNLGYRAHIGTAEYERINMFPVPDRVRQLKLNHVFKINNGVET</sequence>
<feature type="non-terminal residue" evidence="2">
    <location>
        <position position="233"/>
    </location>
</feature>
<evidence type="ECO:0000259" key="1">
    <source>
        <dbReference type="PROSITE" id="PS50878"/>
    </source>
</evidence>
<accession>A0AAV2QY47</accession>
<dbReference type="Proteomes" id="UP001497623">
    <property type="component" value="Unassembled WGS sequence"/>
</dbReference>
<protein>
    <recommendedName>
        <fullName evidence="1">Reverse transcriptase domain-containing protein</fullName>
    </recommendedName>
</protein>
<dbReference type="PANTHER" id="PTHR33332">
    <property type="entry name" value="REVERSE TRANSCRIPTASE DOMAIN-CONTAINING PROTEIN"/>
    <property type="match status" value="1"/>
</dbReference>
<dbReference type="AlphaFoldDB" id="A0AAV2QY47"/>
<evidence type="ECO:0000313" key="2">
    <source>
        <dbReference type="EMBL" id="CAL4102522.1"/>
    </source>
</evidence>
<name>A0AAV2QY47_MEGNR</name>
<evidence type="ECO:0000313" key="3">
    <source>
        <dbReference type="Proteomes" id="UP001497623"/>
    </source>
</evidence>
<dbReference type="InterPro" id="IPR000477">
    <property type="entry name" value="RT_dom"/>
</dbReference>
<keyword evidence="3" id="KW-1185">Reference proteome</keyword>
<reference evidence="2 3" key="1">
    <citation type="submission" date="2024-05" db="EMBL/GenBank/DDBJ databases">
        <authorList>
            <person name="Wallberg A."/>
        </authorList>
    </citation>
    <scope>NUCLEOTIDE SEQUENCE [LARGE SCALE GENOMIC DNA]</scope>
</reference>
<gene>
    <name evidence="2" type="ORF">MNOR_LOCUS17336</name>
</gene>
<feature type="non-terminal residue" evidence="2">
    <location>
        <position position="1"/>
    </location>
</feature>
<organism evidence="2 3">
    <name type="scientific">Meganyctiphanes norvegica</name>
    <name type="common">Northern krill</name>
    <name type="synonym">Thysanopoda norvegica</name>
    <dbReference type="NCBI Taxonomy" id="48144"/>
    <lineage>
        <taxon>Eukaryota</taxon>
        <taxon>Metazoa</taxon>
        <taxon>Ecdysozoa</taxon>
        <taxon>Arthropoda</taxon>
        <taxon>Crustacea</taxon>
        <taxon>Multicrustacea</taxon>
        <taxon>Malacostraca</taxon>
        <taxon>Eumalacostraca</taxon>
        <taxon>Eucarida</taxon>
        <taxon>Euphausiacea</taxon>
        <taxon>Euphausiidae</taxon>
        <taxon>Meganyctiphanes</taxon>
    </lineage>
</organism>
<dbReference type="EMBL" id="CAXKWB010011855">
    <property type="protein sequence ID" value="CAL4102522.1"/>
    <property type="molecule type" value="Genomic_DNA"/>
</dbReference>
<feature type="domain" description="Reverse transcriptase" evidence="1">
    <location>
        <begin position="1"/>
        <end position="112"/>
    </location>
</feature>
<comment type="caution">
    <text evidence="2">The sequence shown here is derived from an EMBL/GenBank/DDBJ whole genome shotgun (WGS) entry which is preliminary data.</text>
</comment>